<comment type="caution">
    <text evidence="3">The sequence shown here is derived from an EMBL/GenBank/DDBJ whole genome shotgun (WGS) entry which is preliminary data.</text>
</comment>
<evidence type="ECO:0000256" key="1">
    <source>
        <dbReference type="SAM" id="Phobius"/>
    </source>
</evidence>
<evidence type="ECO:0008006" key="5">
    <source>
        <dbReference type="Google" id="ProtNLM"/>
    </source>
</evidence>
<keyword evidence="1" id="KW-0472">Membrane</keyword>
<dbReference type="InterPro" id="IPR025363">
    <property type="entry name" value="DUF4267"/>
</dbReference>
<accession>A0A9P8VAR7</accession>
<keyword evidence="1" id="KW-0812">Transmembrane</keyword>
<evidence type="ECO:0000313" key="3">
    <source>
        <dbReference type="EMBL" id="KAH6685402.1"/>
    </source>
</evidence>
<keyword evidence="4" id="KW-1185">Reference proteome</keyword>
<keyword evidence="1" id="KW-1133">Transmembrane helix</keyword>
<feature type="signal peptide" evidence="2">
    <location>
        <begin position="1"/>
        <end position="21"/>
    </location>
</feature>
<evidence type="ECO:0000256" key="2">
    <source>
        <dbReference type="SAM" id="SignalP"/>
    </source>
</evidence>
<proteinExistence type="predicted"/>
<dbReference type="EMBL" id="JAGSXJ010000015">
    <property type="protein sequence ID" value="KAH6685402.1"/>
    <property type="molecule type" value="Genomic_DNA"/>
</dbReference>
<feature type="transmembrane region" description="Helical" evidence="1">
    <location>
        <begin position="50"/>
        <end position="71"/>
    </location>
</feature>
<keyword evidence="2" id="KW-0732">Signal</keyword>
<sequence>MSHPLFHNASLALSIMTLLFGLNAMTRPADHLHRLGFPAHTEPRARDLNLALMRIWGIRSICVGSLLILIWNTGDERLMGMALSADIALPVTDGFVSRLLTGSGAATHWSLVPVVAVVMSGLLGVFG</sequence>
<feature type="chain" id="PRO_5040335658" description="DUF4267 domain-containing protein" evidence="2">
    <location>
        <begin position="22"/>
        <end position="127"/>
    </location>
</feature>
<name>A0A9P8VAR7_9PEZI</name>
<feature type="transmembrane region" description="Helical" evidence="1">
    <location>
        <begin position="106"/>
        <end position="126"/>
    </location>
</feature>
<protein>
    <recommendedName>
        <fullName evidence="5">DUF4267 domain-containing protein</fullName>
    </recommendedName>
</protein>
<dbReference type="AlphaFoldDB" id="A0A9P8VAR7"/>
<dbReference type="Proteomes" id="UP000770015">
    <property type="component" value="Unassembled WGS sequence"/>
</dbReference>
<dbReference type="OrthoDB" id="5216128at2759"/>
<gene>
    <name evidence="3" type="ORF">F5X68DRAFT_191904</name>
</gene>
<reference evidence="3" key="1">
    <citation type="journal article" date="2021" name="Nat. Commun.">
        <title>Genetic determinants of endophytism in the Arabidopsis root mycobiome.</title>
        <authorList>
            <person name="Mesny F."/>
            <person name="Miyauchi S."/>
            <person name="Thiergart T."/>
            <person name="Pickel B."/>
            <person name="Atanasova L."/>
            <person name="Karlsson M."/>
            <person name="Huettel B."/>
            <person name="Barry K.W."/>
            <person name="Haridas S."/>
            <person name="Chen C."/>
            <person name="Bauer D."/>
            <person name="Andreopoulos W."/>
            <person name="Pangilinan J."/>
            <person name="LaButti K."/>
            <person name="Riley R."/>
            <person name="Lipzen A."/>
            <person name="Clum A."/>
            <person name="Drula E."/>
            <person name="Henrissat B."/>
            <person name="Kohler A."/>
            <person name="Grigoriev I.V."/>
            <person name="Martin F.M."/>
            <person name="Hacquard S."/>
        </authorList>
    </citation>
    <scope>NUCLEOTIDE SEQUENCE</scope>
    <source>
        <strain evidence="3">MPI-SDFR-AT-0117</strain>
    </source>
</reference>
<organism evidence="3 4">
    <name type="scientific">Plectosphaerella plurivora</name>
    <dbReference type="NCBI Taxonomy" id="936078"/>
    <lineage>
        <taxon>Eukaryota</taxon>
        <taxon>Fungi</taxon>
        <taxon>Dikarya</taxon>
        <taxon>Ascomycota</taxon>
        <taxon>Pezizomycotina</taxon>
        <taxon>Sordariomycetes</taxon>
        <taxon>Hypocreomycetidae</taxon>
        <taxon>Glomerellales</taxon>
        <taxon>Plectosphaerellaceae</taxon>
        <taxon>Plectosphaerella</taxon>
    </lineage>
</organism>
<evidence type="ECO:0000313" key="4">
    <source>
        <dbReference type="Proteomes" id="UP000770015"/>
    </source>
</evidence>
<dbReference type="Pfam" id="PF14087">
    <property type="entry name" value="DUF4267"/>
    <property type="match status" value="1"/>
</dbReference>